<keyword evidence="2" id="KW-0813">Transport</keyword>
<evidence type="ECO:0000313" key="15">
    <source>
        <dbReference type="Proteomes" id="UP000283509"/>
    </source>
</evidence>
<dbReference type="AlphaFoldDB" id="A0A423U0P2"/>
<keyword evidence="15" id="KW-1185">Reference proteome</keyword>
<feature type="transmembrane region" description="Helical" evidence="12">
    <location>
        <begin position="220"/>
        <end position="238"/>
    </location>
</feature>
<reference evidence="14 15" key="2">
    <citation type="submission" date="2019-01" db="EMBL/GenBank/DDBJ databases">
        <title>The decoding of complex shrimp genome reveals the adaptation for benthos swimmer, frequently molting mechanism and breeding impact on genome.</title>
        <authorList>
            <person name="Sun Y."/>
            <person name="Gao Y."/>
            <person name="Yu Y."/>
        </authorList>
    </citation>
    <scope>NUCLEOTIDE SEQUENCE [LARGE SCALE GENOMIC DNA]</scope>
    <source>
        <tissue evidence="14">Muscle</tissue>
    </source>
</reference>
<dbReference type="PANTHER" id="PTHR42643:SF24">
    <property type="entry name" value="IONOTROPIC RECEPTOR 60A"/>
    <property type="match status" value="1"/>
</dbReference>
<evidence type="ECO:0000256" key="5">
    <source>
        <dbReference type="ARBA" id="ARBA00022989"/>
    </source>
</evidence>
<keyword evidence="5 12" id="KW-1133">Transmembrane helix</keyword>
<dbReference type="Gene3D" id="3.40.190.10">
    <property type="entry name" value="Periplasmic binding protein-like II"/>
    <property type="match status" value="1"/>
</dbReference>
<evidence type="ECO:0000256" key="1">
    <source>
        <dbReference type="ARBA" id="ARBA00004651"/>
    </source>
</evidence>
<keyword evidence="7 12" id="KW-0472">Membrane</keyword>
<keyword evidence="6" id="KW-0406">Ion transport</keyword>
<evidence type="ECO:0000256" key="11">
    <source>
        <dbReference type="ARBA" id="ARBA00023303"/>
    </source>
</evidence>
<accession>A0A423U0P2</accession>
<gene>
    <name evidence="14" type="ORF">C7M84_024565</name>
</gene>
<evidence type="ECO:0000256" key="12">
    <source>
        <dbReference type="SAM" id="Phobius"/>
    </source>
</evidence>
<reference evidence="14 15" key="1">
    <citation type="submission" date="2018-04" db="EMBL/GenBank/DDBJ databases">
        <authorList>
            <person name="Zhang X."/>
            <person name="Yuan J."/>
            <person name="Li F."/>
            <person name="Xiang J."/>
        </authorList>
    </citation>
    <scope>NUCLEOTIDE SEQUENCE [LARGE SCALE GENOMIC DNA]</scope>
    <source>
        <tissue evidence="14">Muscle</tissue>
    </source>
</reference>
<evidence type="ECO:0000256" key="6">
    <source>
        <dbReference type="ARBA" id="ARBA00023065"/>
    </source>
</evidence>
<keyword evidence="4 12" id="KW-0812">Transmembrane</keyword>
<dbReference type="Proteomes" id="UP000283509">
    <property type="component" value="Unassembled WGS sequence"/>
</dbReference>
<evidence type="ECO:0000313" key="14">
    <source>
        <dbReference type="EMBL" id="ROT82273.1"/>
    </source>
</evidence>
<dbReference type="SMART" id="SM00918">
    <property type="entry name" value="Lig_chan-Glu_bd"/>
    <property type="match status" value="1"/>
</dbReference>
<keyword evidence="8 14" id="KW-0675">Receptor</keyword>
<dbReference type="GO" id="GO:0005886">
    <property type="term" value="C:plasma membrane"/>
    <property type="evidence" value="ECO:0007669"/>
    <property type="project" value="UniProtKB-SubCell"/>
</dbReference>
<evidence type="ECO:0000256" key="4">
    <source>
        <dbReference type="ARBA" id="ARBA00022692"/>
    </source>
</evidence>
<name>A0A423U0P2_PENVA</name>
<proteinExistence type="predicted"/>
<comment type="subcellular location">
    <subcellularLocation>
        <location evidence="1">Cell membrane</location>
        <topology evidence="1">Multi-pass membrane protein</topology>
    </subcellularLocation>
</comment>
<keyword evidence="3" id="KW-1003">Cell membrane</keyword>
<evidence type="ECO:0000256" key="8">
    <source>
        <dbReference type="ARBA" id="ARBA00023170"/>
    </source>
</evidence>
<dbReference type="OrthoDB" id="6362006at2759"/>
<protein>
    <submittedName>
        <fullName evidence="14">Olfactory ionotropic receptor IR7</fullName>
    </submittedName>
</protein>
<evidence type="ECO:0000256" key="9">
    <source>
        <dbReference type="ARBA" id="ARBA00023180"/>
    </source>
</evidence>
<sequence>MNGNVERFYGWSFLIDSYGSFGLVRVWVHSLGVTSRIQHFRCSPRQLRDRAMAAPLGEVLKDFQMLEDLQSHPESFRFTAGASLVVTAVHEPPYVSLHEDAGDGRTPEEGSEGKDFRVSGLLIHVLDYLAESMNFTYSLVRPPFGETSDDSDSGTATGMLGQLVRQEADLALGPFWITKPRHPTIDFSLPVSQTRQAIVSACDREDNDPWKFIAVLTPSVWLWLASAMTCTWLGMALVRRVDTRRHFLSCGVDTMFQIVRVLLQQVRRAHEKLIMGAWLMTATLLAWIFAGNILSIFLVRPNRRPFLSLGDLAAHPTMGVILPPDPALVGFLEDEFGKDFHSRITQHEISEFPQLLDTVVRRGDRVIIVSLEVADQLLADATAKTGFCDFYRSKDSFFARDTVMAAPKGSPLLPAINASKVKFGQPAAITGIQCTDASKACSRNHSLWTPKLQTHRTRRSVQEDQREVHKRDSEWNYTICDDCQNGHEYIGEDDVKQMYGLVVIAEIHPDWEHAEADTRPRCQGCDQVRYCACC</sequence>
<dbReference type="GO" id="GO:0015276">
    <property type="term" value="F:ligand-gated monoatomic ion channel activity"/>
    <property type="evidence" value="ECO:0007669"/>
    <property type="project" value="InterPro"/>
</dbReference>
<keyword evidence="9" id="KW-0325">Glycoprotein</keyword>
<evidence type="ECO:0000256" key="3">
    <source>
        <dbReference type="ARBA" id="ARBA00022475"/>
    </source>
</evidence>
<dbReference type="SUPFAM" id="SSF53850">
    <property type="entry name" value="Periplasmic binding protein-like II"/>
    <property type="match status" value="1"/>
</dbReference>
<evidence type="ECO:0000256" key="2">
    <source>
        <dbReference type="ARBA" id="ARBA00022448"/>
    </source>
</evidence>
<dbReference type="InterPro" id="IPR052192">
    <property type="entry name" value="Insect_Ionotropic_Sensory_Rcpt"/>
</dbReference>
<organism evidence="14 15">
    <name type="scientific">Penaeus vannamei</name>
    <name type="common">Whiteleg shrimp</name>
    <name type="synonym">Litopenaeus vannamei</name>
    <dbReference type="NCBI Taxonomy" id="6689"/>
    <lineage>
        <taxon>Eukaryota</taxon>
        <taxon>Metazoa</taxon>
        <taxon>Ecdysozoa</taxon>
        <taxon>Arthropoda</taxon>
        <taxon>Crustacea</taxon>
        <taxon>Multicrustacea</taxon>
        <taxon>Malacostraca</taxon>
        <taxon>Eumalacostraca</taxon>
        <taxon>Eucarida</taxon>
        <taxon>Decapoda</taxon>
        <taxon>Dendrobranchiata</taxon>
        <taxon>Penaeoidea</taxon>
        <taxon>Penaeidae</taxon>
        <taxon>Penaeus</taxon>
    </lineage>
</organism>
<dbReference type="EMBL" id="QCYY01000851">
    <property type="protein sequence ID" value="ROT82273.1"/>
    <property type="molecule type" value="Genomic_DNA"/>
</dbReference>
<dbReference type="InterPro" id="IPR019594">
    <property type="entry name" value="Glu/Gly-bd"/>
</dbReference>
<evidence type="ECO:0000259" key="13">
    <source>
        <dbReference type="SMART" id="SM00918"/>
    </source>
</evidence>
<evidence type="ECO:0000256" key="7">
    <source>
        <dbReference type="ARBA" id="ARBA00023136"/>
    </source>
</evidence>
<comment type="caution">
    <text evidence="14">The sequence shown here is derived from an EMBL/GenBank/DDBJ whole genome shotgun (WGS) entry which is preliminary data.</text>
</comment>
<feature type="transmembrane region" description="Helical" evidence="12">
    <location>
        <begin position="277"/>
        <end position="299"/>
    </location>
</feature>
<keyword evidence="10" id="KW-1071">Ligand-gated ion channel</keyword>
<keyword evidence="11" id="KW-0407">Ion channel</keyword>
<feature type="domain" description="Ionotropic glutamate receptor L-glutamate and glycine-binding" evidence="13">
    <location>
        <begin position="107"/>
        <end position="165"/>
    </location>
</feature>
<evidence type="ECO:0000256" key="10">
    <source>
        <dbReference type="ARBA" id="ARBA00023286"/>
    </source>
</evidence>
<dbReference type="Pfam" id="PF10613">
    <property type="entry name" value="Lig_chan-Glu_bd"/>
    <property type="match status" value="1"/>
</dbReference>
<dbReference type="PANTHER" id="PTHR42643">
    <property type="entry name" value="IONOTROPIC RECEPTOR 20A-RELATED"/>
    <property type="match status" value="1"/>
</dbReference>